<organism evidence="2 3">
    <name type="scientific">Altericroceibacterium spongiae</name>
    <dbReference type="NCBI Taxonomy" id="2320269"/>
    <lineage>
        <taxon>Bacteria</taxon>
        <taxon>Pseudomonadati</taxon>
        <taxon>Pseudomonadota</taxon>
        <taxon>Alphaproteobacteria</taxon>
        <taxon>Sphingomonadales</taxon>
        <taxon>Erythrobacteraceae</taxon>
        <taxon>Altericroceibacterium</taxon>
    </lineage>
</organism>
<proteinExistence type="predicted"/>
<keyword evidence="3" id="KW-1185">Reference proteome</keyword>
<feature type="region of interest" description="Disordered" evidence="1">
    <location>
        <begin position="38"/>
        <end position="71"/>
    </location>
</feature>
<reference evidence="2 3" key="1">
    <citation type="submission" date="2018-09" db="EMBL/GenBank/DDBJ databases">
        <title>Altererythrobacter spongiae sp. nov., isolated from a marine sponge.</title>
        <authorList>
            <person name="Zhuang L."/>
            <person name="Luo L."/>
        </authorList>
    </citation>
    <scope>NUCLEOTIDE SEQUENCE [LARGE SCALE GENOMIC DNA]</scope>
    <source>
        <strain evidence="2 3">HN-Y73</strain>
    </source>
</reference>
<dbReference type="OrthoDB" id="9798237at2"/>
<name>A0A420EAK5_9SPHN</name>
<comment type="caution">
    <text evidence="2">The sequence shown here is derived from an EMBL/GenBank/DDBJ whole genome shotgun (WGS) entry which is preliminary data.</text>
</comment>
<evidence type="ECO:0000313" key="2">
    <source>
        <dbReference type="EMBL" id="RKF17718.1"/>
    </source>
</evidence>
<sequence length="71" mass="7786">MATSSRIILSIAFILSPIPLLPNKRRGVPRVDNCRVLDGISRENDDEPPTGMPLRSRPGGSCISLPQLDKF</sequence>
<evidence type="ECO:0000313" key="3">
    <source>
        <dbReference type="Proteomes" id="UP000284395"/>
    </source>
</evidence>
<dbReference type="Proteomes" id="UP000284395">
    <property type="component" value="Unassembled WGS sequence"/>
</dbReference>
<gene>
    <name evidence="2" type="ORF">D6851_15785</name>
</gene>
<dbReference type="AlphaFoldDB" id="A0A420EAK5"/>
<protein>
    <submittedName>
        <fullName evidence="2">Uncharacterized protein</fullName>
    </submittedName>
</protein>
<dbReference type="EMBL" id="RAPF01000012">
    <property type="protein sequence ID" value="RKF17718.1"/>
    <property type="molecule type" value="Genomic_DNA"/>
</dbReference>
<evidence type="ECO:0000256" key="1">
    <source>
        <dbReference type="SAM" id="MobiDB-lite"/>
    </source>
</evidence>
<accession>A0A420EAK5</accession>